<dbReference type="EC" id="2.4.1.-" evidence="5"/>
<evidence type="ECO:0000256" key="2">
    <source>
        <dbReference type="ARBA" id="ARBA00022676"/>
    </source>
</evidence>
<dbReference type="EMBL" id="KT895085">
    <property type="protein sequence ID" value="AOG18241.1"/>
    <property type="molecule type" value="mRNA"/>
</dbReference>
<dbReference type="Gene3D" id="3.40.50.2000">
    <property type="entry name" value="Glycogen Phosphorylase B"/>
    <property type="match status" value="2"/>
</dbReference>
<sequence>MEARTHIALVSIPALSHQVSILEFAKRLVHLHQDNFQVTCIIPTLSNSPTIASKPFFNALPTSIQCIFLPPVNVKNGNDPLETQLQIAISDAMPSVREALRSLASSSKVVALVVDAFAHEAMEFGKELNMLSYIYFPCSIMMLSLGLHSSKLDETVSCEYRDHPQPIEIPGCISVHGKDLPNSIQNRSSPAYKFYLRRCQQLHITDGILVNSFTEMEPEAMKAISQNGNGAPQVHPIGPITQTWSNNNKNCSECLLWLGQQPPKSVLYVSFGSGGTLSQDQINELALGLELSRKKFLWVNVRAPNDSATASYLSDDNELSDPLQFLPPGFLERTKGQGFVMSGWAPQSAILSHGSIGAFLTHCGWNSILESVVHGVPMIAWPLFAEQRLNAALVTDGLKIALRVKIGGNGVVVKEEIVGLVKGVMEGLDGGEIWKRVKELQGFAACAMMEDGSSTKTLSKLAIKWKSLGTITQD</sequence>
<dbReference type="CDD" id="cd03784">
    <property type="entry name" value="GT1_Gtf-like"/>
    <property type="match status" value="1"/>
</dbReference>
<reference evidence="6" key="1">
    <citation type="submission" date="2015-10" db="EMBL/GenBank/DDBJ databases">
        <title>Molecular cloning and biochemical characterization of flavonoids udp-glycosyltransferases from soybean.</title>
        <authorList>
            <person name="Yin Q."/>
            <person name="Pang Y."/>
        </authorList>
    </citation>
    <scope>NUCLEOTIDE SEQUENCE</scope>
</reference>
<evidence type="ECO:0000256" key="3">
    <source>
        <dbReference type="ARBA" id="ARBA00022679"/>
    </source>
</evidence>
<comment type="similarity">
    <text evidence="1 4">Belongs to the UDP-glycosyltransferase family.</text>
</comment>
<accession>A0A286Q1T9</accession>
<dbReference type="OrthoDB" id="5835829at2759"/>
<dbReference type="GO" id="GO:0008194">
    <property type="term" value="F:UDP-glycosyltransferase activity"/>
    <property type="evidence" value="ECO:0007669"/>
    <property type="project" value="InterPro"/>
</dbReference>
<keyword evidence="3 4" id="KW-0808">Transferase</keyword>
<dbReference type="PANTHER" id="PTHR48046:SF6">
    <property type="entry name" value="GLYCOSYLTRANSFERASE"/>
    <property type="match status" value="1"/>
</dbReference>
<dbReference type="InterPro" id="IPR035595">
    <property type="entry name" value="UDP_glycos_trans_CS"/>
</dbReference>
<proteinExistence type="evidence at transcript level"/>
<dbReference type="FunFam" id="3.40.50.2000:FF:000056">
    <property type="entry name" value="Glycosyltransferase"/>
    <property type="match status" value="1"/>
</dbReference>
<keyword evidence="2 4" id="KW-0328">Glycosyltransferase</keyword>
<name>A0A286Q1T9_LOTJA</name>
<dbReference type="SUPFAM" id="SSF53756">
    <property type="entry name" value="UDP-Glycosyltransferase/glycogen phosphorylase"/>
    <property type="match status" value="1"/>
</dbReference>
<dbReference type="PANTHER" id="PTHR48046">
    <property type="entry name" value="UDP-GLYCOSYLTRANSFERASE 72E1"/>
    <property type="match status" value="1"/>
</dbReference>
<dbReference type="RefSeq" id="XP_057450645.1">
    <property type="nucleotide sequence ID" value="XM_057594662.1"/>
</dbReference>
<feature type="non-terminal residue" evidence="6">
    <location>
        <position position="1"/>
    </location>
</feature>
<protein>
    <recommendedName>
        <fullName evidence="5">Glycosyltransferase</fullName>
        <ecNumber evidence="5">2.4.1.-</ecNumber>
    </recommendedName>
</protein>
<evidence type="ECO:0000313" key="6">
    <source>
        <dbReference type="EMBL" id="AOG18241.1"/>
    </source>
</evidence>
<dbReference type="FunFam" id="3.40.50.2000:FF:000054">
    <property type="entry name" value="Glycosyltransferase"/>
    <property type="match status" value="1"/>
</dbReference>
<evidence type="ECO:0000256" key="1">
    <source>
        <dbReference type="ARBA" id="ARBA00009995"/>
    </source>
</evidence>
<evidence type="ECO:0000256" key="5">
    <source>
        <dbReference type="RuleBase" id="RU362057"/>
    </source>
</evidence>
<dbReference type="PROSITE" id="PS00375">
    <property type="entry name" value="UDPGT"/>
    <property type="match status" value="1"/>
</dbReference>
<dbReference type="GeneID" id="130742571"/>
<dbReference type="SMR" id="A0A286Q1T9"/>
<dbReference type="AlphaFoldDB" id="A0A286Q1T9"/>
<dbReference type="Pfam" id="PF00201">
    <property type="entry name" value="UDPGT"/>
    <property type="match status" value="1"/>
</dbReference>
<dbReference type="KEGG" id="lja:130742571"/>
<evidence type="ECO:0000256" key="4">
    <source>
        <dbReference type="RuleBase" id="RU003718"/>
    </source>
</evidence>
<organism evidence="6">
    <name type="scientific">Lotus japonicus</name>
    <name type="common">Lotus corniculatus var. japonicus</name>
    <dbReference type="NCBI Taxonomy" id="34305"/>
    <lineage>
        <taxon>Eukaryota</taxon>
        <taxon>Viridiplantae</taxon>
        <taxon>Streptophyta</taxon>
        <taxon>Embryophyta</taxon>
        <taxon>Tracheophyta</taxon>
        <taxon>Spermatophyta</taxon>
        <taxon>Magnoliopsida</taxon>
        <taxon>eudicotyledons</taxon>
        <taxon>Gunneridae</taxon>
        <taxon>Pentapetalae</taxon>
        <taxon>rosids</taxon>
        <taxon>fabids</taxon>
        <taxon>Fabales</taxon>
        <taxon>Fabaceae</taxon>
        <taxon>Papilionoideae</taxon>
        <taxon>50 kb inversion clade</taxon>
        <taxon>NPAAA clade</taxon>
        <taxon>Hologalegina</taxon>
        <taxon>robinioid clade</taxon>
        <taxon>Loteae</taxon>
        <taxon>Lotus</taxon>
    </lineage>
</organism>
<dbReference type="InterPro" id="IPR002213">
    <property type="entry name" value="UDP_glucos_trans"/>
</dbReference>